<feature type="domain" description="AGC-kinase C-terminal" evidence="7">
    <location>
        <begin position="179"/>
        <end position="221"/>
    </location>
</feature>
<proteinExistence type="predicted"/>
<evidence type="ECO:0000256" key="4">
    <source>
        <dbReference type="ARBA" id="ARBA00022777"/>
    </source>
</evidence>
<dbReference type="GO" id="GO:0005952">
    <property type="term" value="C:cAMP-dependent protein kinase complex"/>
    <property type="evidence" value="ECO:0007669"/>
    <property type="project" value="TreeGrafter"/>
</dbReference>
<dbReference type="GO" id="GO:0007476">
    <property type="term" value="P:imaginal disc-derived wing morphogenesis"/>
    <property type="evidence" value="ECO:0007669"/>
    <property type="project" value="UniProtKB-ARBA"/>
</dbReference>
<evidence type="ECO:0000259" key="6">
    <source>
        <dbReference type="PROSITE" id="PS50011"/>
    </source>
</evidence>
<dbReference type="InterPro" id="IPR011009">
    <property type="entry name" value="Kinase-like_dom_sf"/>
</dbReference>
<evidence type="ECO:0000313" key="8">
    <source>
        <dbReference type="EMBL" id="JAS02488.1"/>
    </source>
</evidence>
<dbReference type="PROSITE" id="PS51285">
    <property type="entry name" value="AGC_KINASE_CTER"/>
    <property type="match status" value="1"/>
</dbReference>
<dbReference type="InterPro" id="IPR000719">
    <property type="entry name" value="Prot_kinase_dom"/>
</dbReference>
<dbReference type="InterPro" id="IPR000961">
    <property type="entry name" value="AGC-kinase_C"/>
</dbReference>
<evidence type="ECO:0000256" key="5">
    <source>
        <dbReference type="ARBA" id="ARBA00022840"/>
    </source>
</evidence>
<accession>A0A171AUD1</accession>
<dbReference type="GO" id="GO:0005634">
    <property type="term" value="C:nucleus"/>
    <property type="evidence" value="ECO:0007669"/>
    <property type="project" value="TreeGrafter"/>
</dbReference>
<evidence type="ECO:0000256" key="1">
    <source>
        <dbReference type="ARBA" id="ARBA00022527"/>
    </source>
</evidence>
<dbReference type="PANTHER" id="PTHR24353">
    <property type="entry name" value="CYCLIC NUCLEOTIDE-DEPENDENT PROTEIN KINASE"/>
    <property type="match status" value="1"/>
</dbReference>
<dbReference type="Gene3D" id="1.10.510.10">
    <property type="entry name" value="Transferase(Phosphotransferase) domain 1"/>
    <property type="match status" value="1"/>
</dbReference>
<reference evidence="8" key="1">
    <citation type="submission" date="2016-04" db="EMBL/GenBank/DDBJ databases">
        <authorList>
            <person name="Calderon-Fernandez G.M.Sr."/>
        </authorList>
    </citation>
    <scope>NUCLEOTIDE SEQUENCE</scope>
    <source>
        <strain evidence="8">Int1</strain>
        <tissue evidence="8">Integument</tissue>
    </source>
</reference>
<keyword evidence="4 8" id="KW-0418">Kinase</keyword>
<dbReference type="PANTHER" id="PTHR24353:SF152">
    <property type="entry name" value="UT01108P-RELATED"/>
    <property type="match status" value="1"/>
</dbReference>
<dbReference type="SMART" id="SM00220">
    <property type="entry name" value="S_TKc"/>
    <property type="match status" value="1"/>
</dbReference>
<organism evidence="8">
    <name type="scientific">Triatoma infestans</name>
    <name type="common">Assassin bug</name>
    <dbReference type="NCBI Taxonomy" id="30076"/>
    <lineage>
        <taxon>Eukaryota</taxon>
        <taxon>Metazoa</taxon>
        <taxon>Ecdysozoa</taxon>
        <taxon>Arthropoda</taxon>
        <taxon>Hexapoda</taxon>
        <taxon>Insecta</taxon>
        <taxon>Pterygota</taxon>
        <taxon>Neoptera</taxon>
        <taxon>Paraneoptera</taxon>
        <taxon>Hemiptera</taxon>
        <taxon>Heteroptera</taxon>
        <taxon>Panheteroptera</taxon>
        <taxon>Cimicomorpha</taxon>
        <taxon>Reduviidae</taxon>
        <taxon>Triatominae</taxon>
        <taxon>Triatoma</taxon>
    </lineage>
</organism>
<dbReference type="GO" id="GO:0004691">
    <property type="term" value="F:cAMP-dependent protein kinase activity"/>
    <property type="evidence" value="ECO:0007669"/>
    <property type="project" value="TreeGrafter"/>
</dbReference>
<dbReference type="Pfam" id="PF00069">
    <property type="entry name" value="Pkinase"/>
    <property type="match status" value="1"/>
</dbReference>
<keyword evidence="3" id="KW-0547">Nucleotide-binding</keyword>
<dbReference type="GO" id="GO:0005524">
    <property type="term" value="F:ATP binding"/>
    <property type="evidence" value="ECO:0007669"/>
    <property type="project" value="UniProtKB-KW"/>
</dbReference>
<dbReference type="SUPFAM" id="SSF56112">
    <property type="entry name" value="Protein kinase-like (PK-like)"/>
    <property type="match status" value="1"/>
</dbReference>
<evidence type="ECO:0000259" key="7">
    <source>
        <dbReference type="PROSITE" id="PS51285"/>
    </source>
</evidence>
<dbReference type="FunFam" id="1.10.510.10:FF:000005">
    <property type="entry name" value="cAMP-dependent protein kinase catalytic subunit alpha"/>
    <property type="match status" value="1"/>
</dbReference>
<name>A0A171AUD1_TRIIF</name>
<dbReference type="GO" id="GO:0005829">
    <property type="term" value="C:cytosol"/>
    <property type="evidence" value="ECO:0007669"/>
    <property type="project" value="TreeGrafter"/>
</dbReference>
<dbReference type="EMBL" id="GEMB01000646">
    <property type="protein sequence ID" value="JAS02488.1"/>
    <property type="molecule type" value="Transcribed_RNA"/>
</dbReference>
<protein>
    <submittedName>
        <fullName evidence="8">Camp-dependent protein kinase catalytic subunit-like protein</fullName>
    </submittedName>
</protein>
<evidence type="ECO:0000256" key="2">
    <source>
        <dbReference type="ARBA" id="ARBA00022679"/>
    </source>
</evidence>
<evidence type="ECO:0000256" key="3">
    <source>
        <dbReference type="ARBA" id="ARBA00022741"/>
    </source>
</evidence>
<dbReference type="AlphaFoldDB" id="A0A171AUD1"/>
<keyword evidence="2" id="KW-0808">Transferase</keyword>
<dbReference type="PROSITE" id="PS50011">
    <property type="entry name" value="PROTEIN_KINASE_DOM"/>
    <property type="match status" value="1"/>
</dbReference>
<keyword evidence="1" id="KW-0723">Serine/threonine-protein kinase</keyword>
<feature type="domain" description="Protein kinase" evidence="6">
    <location>
        <begin position="1"/>
        <end position="178"/>
    </location>
</feature>
<sequence>MPLIPGGDMFTYLNKMKRLEEHHARFYSAQLLLALEYLHHIGLIFRDLNPENILIDSIGYLKLTDFGFCKAIDLRTYTFCGTGEYLAPEMLGTKGYGKAIDWWTFGVLLYELCAGYTPFYSKLQAKMYDNISRCRYRIPYYFSNDLRDLIKHILQVDLSRRYGNLKNGADDIKDHNFYNNVPWIMLLNREVKAPYIPVITKPDEYQSFCKCRRNIIRDCFS</sequence>
<keyword evidence="5" id="KW-0067">ATP-binding</keyword>
<reference evidence="8" key="2">
    <citation type="journal article" date="2017" name="J. Med. Entomol.">
        <title>Transcriptome Analysis of the Triatoma infestans (Hemiptera: Reduviidae) Integument.</title>
        <authorList>
            <person name="Calderon-Fernandez G.M."/>
            <person name="Moriconi D.E."/>
            <person name="Dulbecco A.B."/>
            <person name="Juarez M.P."/>
        </authorList>
    </citation>
    <scope>NUCLEOTIDE SEQUENCE</scope>
    <source>
        <strain evidence="8">Int1</strain>
        <tissue evidence="8">Integument</tissue>
    </source>
</reference>